<dbReference type="InterPro" id="IPR000436">
    <property type="entry name" value="Sushi_SCR_CCP_dom"/>
</dbReference>
<comment type="caution">
    <text evidence="2">Lacks conserved residue(s) required for the propagation of feature annotation.</text>
</comment>
<dbReference type="CDD" id="cd00033">
    <property type="entry name" value="CCP"/>
    <property type="match status" value="1"/>
</dbReference>
<dbReference type="PROSITE" id="PS50923">
    <property type="entry name" value="SUSHI"/>
    <property type="match status" value="1"/>
</dbReference>
<evidence type="ECO:0000256" key="1">
    <source>
        <dbReference type="ARBA" id="ARBA00023157"/>
    </source>
</evidence>
<protein>
    <submittedName>
        <fullName evidence="7">(California timema) hypothetical protein</fullName>
    </submittedName>
</protein>
<keyword evidence="1" id="KW-1015">Disulfide bond</keyword>
<dbReference type="InterPro" id="IPR000998">
    <property type="entry name" value="MAM_dom"/>
</dbReference>
<dbReference type="SMART" id="SM00137">
    <property type="entry name" value="MAM"/>
    <property type="match status" value="1"/>
</dbReference>
<feature type="domain" description="MAM" evidence="5">
    <location>
        <begin position="221"/>
        <end position="363"/>
    </location>
</feature>
<evidence type="ECO:0000256" key="3">
    <source>
        <dbReference type="SAM" id="MobiDB-lite"/>
    </source>
</evidence>
<keyword evidence="2" id="KW-0768">Sushi</keyword>
<evidence type="ECO:0000256" key="2">
    <source>
        <dbReference type="PROSITE-ProRule" id="PRU00302"/>
    </source>
</evidence>
<sequence length="366" mass="40768">MKTRVFARACIYVILTLFLQDINAGEQNATQYSRTTTISSGLRHQTCAIRLRIPSSSTDVIILQNGFPPPRPPTCNRTGGKTRDGRVPKTRVLPVRETRGRGGVNSEGMYTHSREARMEYYLRRAGGYSKATQTEIRTPTSPITSKPDLTDASARVSTKAGCPPIPALEHGIVLESYRGAVIKVICNPGYNIKGNATIYCMGVDWNSTVPVCEAGYSAPELACDFESEDLCGWTQDPHHDFDWRRQSGPTPSGHVGTGPSYDHTLGPGLFGHYMYIESSSPRLENDTARLFSPVFSAQESQDACFSLWYHMYGATTGYLRVYVKPEGVDLRRLTPSFKKYGEHGNQWLRGFFDIDRLDTPFQVNCL</sequence>
<reference evidence="7" key="1">
    <citation type="submission" date="2020-11" db="EMBL/GenBank/DDBJ databases">
        <authorList>
            <person name="Tran Van P."/>
        </authorList>
    </citation>
    <scope>NUCLEOTIDE SEQUENCE</scope>
</reference>
<dbReference type="InterPro" id="IPR035976">
    <property type="entry name" value="Sushi/SCR/CCP_sf"/>
</dbReference>
<organism evidence="7">
    <name type="scientific">Timema californicum</name>
    <name type="common">California timema</name>
    <name type="synonym">Walking stick</name>
    <dbReference type="NCBI Taxonomy" id="61474"/>
    <lineage>
        <taxon>Eukaryota</taxon>
        <taxon>Metazoa</taxon>
        <taxon>Ecdysozoa</taxon>
        <taxon>Arthropoda</taxon>
        <taxon>Hexapoda</taxon>
        <taxon>Insecta</taxon>
        <taxon>Pterygota</taxon>
        <taxon>Neoptera</taxon>
        <taxon>Polyneoptera</taxon>
        <taxon>Phasmatodea</taxon>
        <taxon>Timematodea</taxon>
        <taxon>Timematoidea</taxon>
        <taxon>Timematidae</taxon>
        <taxon>Timema</taxon>
    </lineage>
</organism>
<dbReference type="SMART" id="SM00032">
    <property type="entry name" value="CCP"/>
    <property type="match status" value="1"/>
</dbReference>
<dbReference type="PROSITE" id="PS50060">
    <property type="entry name" value="MAM_2"/>
    <property type="match status" value="1"/>
</dbReference>
<keyword evidence="4" id="KW-0732">Signal</keyword>
<evidence type="ECO:0000259" key="6">
    <source>
        <dbReference type="PROSITE" id="PS50923"/>
    </source>
</evidence>
<dbReference type="Pfam" id="PF00084">
    <property type="entry name" value="Sushi"/>
    <property type="match status" value="1"/>
</dbReference>
<dbReference type="Gene3D" id="2.60.120.200">
    <property type="match status" value="1"/>
</dbReference>
<feature type="region of interest" description="Disordered" evidence="3">
    <location>
        <begin position="65"/>
        <end position="87"/>
    </location>
</feature>
<dbReference type="SUPFAM" id="SSF57535">
    <property type="entry name" value="Complement control module/SCR domain"/>
    <property type="match status" value="1"/>
</dbReference>
<dbReference type="PANTHER" id="PTHR23282:SF101">
    <property type="entry name" value="MAM DOMAIN-CONTAINING PROTEIN"/>
    <property type="match status" value="1"/>
</dbReference>
<dbReference type="Gene3D" id="2.10.70.10">
    <property type="entry name" value="Complement Module, domain 1"/>
    <property type="match status" value="1"/>
</dbReference>
<accession>A0A7R9J9Y3</accession>
<evidence type="ECO:0000313" key="7">
    <source>
        <dbReference type="EMBL" id="CAD7575422.1"/>
    </source>
</evidence>
<evidence type="ECO:0000259" key="5">
    <source>
        <dbReference type="PROSITE" id="PS50060"/>
    </source>
</evidence>
<evidence type="ECO:0000256" key="4">
    <source>
        <dbReference type="SAM" id="SignalP"/>
    </source>
</evidence>
<proteinExistence type="predicted"/>
<gene>
    <name evidence="7" type="ORF">TCMB3V08_LOCUS8015</name>
</gene>
<dbReference type="InterPro" id="IPR013320">
    <property type="entry name" value="ConA-like_dom_sf"/>
</dbReference>
<feature type="region of interest" description="Disordered" evidence="3">
    <location>
        <begin position="131"/>
        <end position="150"/>
    </location>
</feature>
<feature type="compositionally biased region" description="Polar residues" evidence="3">
    <location>
        <begin position="131"/>
        <end position="144"/>
    </location>
</feature>
<feature type="chain" id="PRO_5030521258" evidence="4">
    <location>
        <begin position="25"/>
        <end position="366"/>
    </location>
</feature>
<dbReference type="InterPro" id="IPR051560">
    <property type="entry name" value="MAM_domain-containing"/>
</dbReference>
<feature type="domain" description="Sushi" evidence="6">
    <location>
        <begin position="160"/>
        <end position="214"/>
    </location>
</feature>
<dbReference type="AlphaFoldDB" id="A0A7R9J9Y3"/>
<name>A0A7R9J9Y3_TIMCA</name>
<dbReference type="EMBL" id="OE183191">
    <property type="protein sequence ID" value="CAD7575422.1"/>
    <property type="molecule type" value="Genomic_DNA"/>
</dbReference>
<dbReference type="SUPFAM" id="SSF49899">
    <property type="entry name" value="Concanavalin A-like lectins/glucanases"/>
    <property type="match status" value="1"/>
</dbReference>
<dbReference type="PANTHER" id="PTHR23282">
    <property type="entry name" value="APICAL ENDOSOMAL GLYCOPROTEIN PRECURSOR"/>
    <property type="match status" value="1"/>
</dbReference>
<dbReference type="Pfam" id="PF00629">
    <property type="entry name" value="MAM"/>
    <property type="match status" value="1"/>
</dbReference>
<dbReference type="GO" id="GO:0016020">
    <property type="term" value="C:membrane"/>
    <property type="evidence" value="ECO:0007669"/>
    <property type="project" value="InterPro"/>
</dbReference>
<dbReference type="CDD" id="cd06263">
    <property type="entry name" value="MAM"/>
    <property type="match status" value="1"/>
</dbReference>
<feature type="signal peptide" evidence="4">
    <location>
        <begin position="1"/>
        <end position="24"/>
    </location>
</feature>